<name>A0A2J8A8S5_9CHLO</name>
<proteinExistence type="predicted"/>
<dbReference type="EMBL" id="PGGS01000111">
    <property type="protein sequence ID" value="PNH08929.1"/>
    <property type="molecule type" value="Genomic_DNA"/>
</dbReference>
<evidence type="ECO:0000313" key="4">
    <source>
        <dbReference type="Proteomes" id="UP000236333"/>
    </source>
</evidence>
<feature type="region of interest" description="Disordered" evidence="1">
    <location>
        <begin position="148"/>
        <end position="183"/>
    </location>
</feature>
<dbReference type="Proteomes" id="UP000236333">
    <property type="component" value="Unassembled WGS sequence"/>
</dbReference>
<feature type="chain" id="PRO_5014405586" description="WW domain-containing protein" evidence="2">
    <location>
        <begin position="20"/>
        <end position="183"/>
    </location>
</feature>
<feature type="signal peptide" evidence="2">
    <location>
        <begin position="1"/>
        <end position="19"/>
    </location>
</feature>
<organism evidence="3 4">
    <name type="scientific">Tetrabaena socialis</name>
    <dbReference type="NCBI Taxonomy" id="47790"/>
    <lineage>
        <taxon>Eukaryota</taxon>
        <taxon>Viridiplantae</taxon>
        <taxon>Chlorophyta</taxon>
        <taxon>core chlorophytes</taxon>
        <taxon>Chlorophyceae</taxon>
        <taxon>CS clade</taxon>
        <taxon>Chlamydomonadales</taxon>
        <taxon>Tetrabaenaceae</taxon>
        <taxon>Tetrabaena</taxon>
    </lineage>
</organism>
<evidence type="ECO:0000313" key="3">
    <source>
        <dbReference type="EMBL" id="PNH08929.1"/>
    </source>
</evidence>
<dbReference type="AlphaFoldDB" id="A0A2J8A8S5"/>
<dbReference type="OrthoDB" id="530464at2759"/>
<gene>
    <name evidence="3" type="ORF">TSOC_004489</name>
</gene>
<feature type="compositionally biased region" description="Basic residues" evidence="1">
    <location>
        <begin position="152"/>
        <end position="169"/>
    </location>
</feature>
<reference evidence="3 4" key="1">
    <citation type="journal article" date="2017" name="Mol. Biol. Evol.">
        <title>The 4-celled Tetrabaena socialis nuclear genome reveals the essential components for genetic control of cell number at the origin of multicellularity in the volvocine lineage.</title>
        <authorList>
            <person name="Featherston J."/>
            <person name="Arakaki Y."/>
            <person name="Hanschen E.R."/>
            <person name="Ferris P.J."/>
            <person name="Michod R.E."/>
            <person name="Olson B.J.S.C."/>
            <person name="Nozaki H."/>
            <person name="Durand P.M."/>
        </authorList>
    </citation>
    <scope>NUCLEOTIDE SEQUENCE [LARGE SCALE GENOMIC DNA]</scope>
    <source>
        <strain evidence="3 4">NIES-571</strain>
    </source>
</reference>
<protein>
    <recommendedName>
        <fullName evidence="5">WW domain-containing protein</fullName>
    </recommendedName>
</protein>
<accession>A0A2J8A8S5</accession>
<sequence length="183" mass="20184">MRLVFAVATVLCLAACCMAQEEVQEEVKLKSNYMRFKDVPGIQKGEDGQWFIDVAEQKYYVAKDGETKLLYFINAENSEPQWHDPRGPAPTASGETIDIKIPVTPPSPKASGITVALVAMLPILLFAGGTAARVAYLQIHHPELLWPTRERRDRRKSAGGKFKPQKARGKMSQDGKGGRSANS</sequence>
<keyword evidence="2" id="KW-0732">Signal</keyword>
<evidence type="ECO:0008006" key="5">
    <source>
        <dbReference type="Google" id="ProtNLM"/>
    </source>
</evidence>
<evidence type="ECO:0000256" key="2">
    <source>
        <dbReference type="SAM" id="SignalP"/>
    </source>
</evidence>
<keyword evidence="4" id="KW-1185">Reference proteome</keyword>
<comment type="caution">
    <text evidence="3">The sequence shown here is derived from an EMBL/GenBank/DDBJ whole genome shotgun (WGS) entry which is preliminary data.</text>
</comment>
<evidence type="ECO:0000256" key="1">
    <source>
        <dbReference type="SAM" id="MobiDB-lite"/>
    </source>
</evidence>